<feature type="transmembrane region" description="Helical" evidence="1">
    <location>
        <begin position="58"/>
        <end position="76"/>
    </location>
</feature>
<evidence type="ECO:0000256" key="1">
    <source>
        <dbReference type="SAM" id="Phobius"/>
    </source>
</evidence>
<geneLocation type="plasmid" evidence="2 3">
    <name>pBRH01</name>
</geneLocation>
<dbReference type="AlphaFoldDB" id="E5ATY9"/>
<gene>
    <name evidence="2" type="ordered locus">RBRH_04230</name>
</gene>
<evidence type="ECO:0000313" key="2">
    <source>
        <dbReference type="EMBL" id="CBW76563.1"/>
    </source>
</evidence>
<protein>
    <submittedName>
        <fullName evidence="2">Uncharacterized protein</fullName>
    </submittedName>
</protein>
<proteinExistence type="predicted"/>
<evidence type="ECO:0000313" key="3">
    <source>
        <dbReference type="Proteomes" id="UP000007437"/>
    </source>
</evidence>
<dbReference type="EMBL" id="FR687360">
    <property type="protein sequence ID" value="CBW76563.1"/>
    <property type="molecule type" value="Genomic_DNA"/>
</dbReference>
<accession>E5ATY9</accession>
<sequence>MRDSNTVASCRIFLPLNGPVFWVSLTTTAGRHIEMQVLEASTVSFGTGISKSKEAERIILLLHVACVLFSAILAVLKKK</sequence>
<keyword evidence="1" id="KW-1133">Transmembrane helix</keyword>
<organism evidence="2 3">
    <name type="scientific">Mycetohabitans rhizoxinica (strain DSM 19002 / CIP 109453 / HKI 454)</name>
    <name type="common">Paraburkholderia rhizoxinica</name>
    <dbReference type="NCBI Taxonomy" id="882378"/>
    <lineage>
        <taxon>Bacteria</taxon>
        <taxon>Pseudomonadati</taxon>
        <taxon>Pseudomonadota</taxon>
        <taxon>Betaproteobacteria</taxon>
        <taxon>Burkholderiales</taxon>
        <taxon>Burkholderiaceae</taxon>
        <taxon>Mycetohabitans</taxon>
    </lineage>
</organism>
<dbReference type="HOGENOM" id="CLU_2599331_0_0_4"/>
<keyword evidence="1" id="KW-0472">Membrane</keyword>
<dbReference type="Proteomes" id="UP000007437">
    <property type="component" value="Plasmid pBRH01"/>
</dbReference>
<name>E5ATY9_MYCRK</name>
<keyword evidence="2" id="KW-0614">Plasmid</keyword>
<reference evidence="2 3" key="1">
    <citation type="journal article" date="2011" name="J. Bacteriol.">
        <title>Complete genome sequence of Burkholderia rhizoxinica, an endosymbiont of Rhizopus microsporus.</title>
        <authorList>
            <person name="Lackner G."/>
            <person name="Moebius N."/>
            <person name="Partida-Martinez L."/>
            <person name="Hertweck C."/>
        </authorList>
    </citation>
    <scope>NUCLEOTIDE SEQUENCE [LARGE SCALE GENOMIC DNA]</scope>
    <source>
        <strain evidence="3">DSM 19002 / CIP 109453 / HKI 454</strain>
        <plasmid evidence="2 3">pBRH01</plasmid>
    </source>
</reference>
<dbReference type="KEGG" id="brh:RBRH_04230"/>
<keyword evidence="1" id="KW-0812">Transmembrane</keyword>